<feature type="transmembrane region" description="Helical" evidence="9">
    <location>
        <begin position="415"/>
        <end position="433"/>
    </location>
</feature>
<dbReference type="InterPro" id="IPR036259">
    <property type="entry name" value="MFS_trans_sf"/>
</dbReference>
<evidence type="ECO:0000256" key="7">
    <source>
        <dbReference type="RuleBase" id="RU003346"/>
    </source>
</evidence>
<reference evidence="11 12" key="1">
    <citation type="submission" date="2024-02" db="EMBL/GenBank/DDBJ databases">
        <title>De novo assembly and annotation of 12 fungi associated with fruit tree decline syndrome in Ontario, Canada.</title>
        <authorList>
            <person name="Sulman M."/>
            <person name="Ellouze W."/>
            <person name="Ilyukhin E."/>
        </authorList>
    </citation>
    <scope>NUCLEOTIDE SEQUENCE [LARGE SCALE GENOMIC DNA]</scope>
    <source>
        <strain evidence="11 12">M169</strain>
    </source>
</reference>
<evidence type="ECO:0000256" key="6">
    <source>
        <dbReference type="ARBA" id="ARBA00023136"/>
    </source>
</evidence>
<feature type="transmembrane region" description="Helical" evidence="9">
    <location>
        <begin position="130"/>
        <end position="154"/>
    </location>
</feature>
<evidence type="ECO:0000313" key="12">
    <source>
        <dbReference type="Proteomes" id="UP001430848"/>
    </source>
</evidence>
<dbReference type="PROSITE" id="PS00217">
    <property type="entry name" value="SUGAR_TRANSPORT_2"/>
    <property type="match status" value="1"/>
</dbReference>
<feature type="compositionally biased region" description="Basic and acidic residues" evidence="8">
    <location>
        <begin position="530"/>
        <end position="556"/>
    </location>
</feature>
<dbReference type="PROSITE" id="PS50850">
    <property type="entry name" value="MFS"/>
    <property type="match status" value="1"/>
</dbReference>
<feature type="transmembrane region" description="Helical" evidence="9">
    <location>
        <begin position="334"/>
        <end position="353"/>
    </location>
</feature>
<dbReference type="InterPro" id="IPR005828">
    <property type="entry name" value="MFS_sugar_transport-like"/>
</dbReference>
<dbReference type="InterPro" id="IPR020846">
    <property type="entry name" value="MFS_dom"/>
</dbReference>
<keyword evidence="5 9" id="KW-1133">Transmembrane helix</keyword>
<dbReference type="PANTHER" id="PTHR48022">
    <property type="entry name" value="PLASTIDIC GLUCOSE TRANSPORTER 4"/>
    <property type="match status" value="1"/>
</dbReference>
<evidence type="ECO:0000256" key="9">
    <source>
        <dbReference type="SAM" id="Phobius"/>
    </source>
</evidence>
<evidence type="ECO:0000313" key="11">
    <source>
        <dbReference type="EMBL" id="KAK7736069.1"/>
    </source>
</evidence>
<feature type="transmembrane region" description="Helical" evidence="9">
    <location>
        <begin position="481"/>
        <end position="502"/>
    </location>
</feature>
<dbReference type="Proteomes" id="UP001430848">
    <property type="component" value="Unassembled WGS sequence"/>
</dbReference>
<evidence type="ECO:0000256" key="5">
    <source>
        <dbReference type="ARBA" id="ARBA00022989"/>
    </source>
</evidence>
<evidence type="ECO:0000256" key="3">
    <source>
        <dbReference type="ARBA" id="ARBA00022448"/>
    </source>
</evidence>
<dbReference type="PRINTS" id="PR00171">
    <property type="entry name" value="SUGRTRNSPORT"/>
</dbReference>
<sequence>MGHSKNPSISEQVIERVPEPPEVRNWKVNIYCIGVCFGALALGYDVSVMGGTLILPSFERDFGLLNKSQKELDDLTSNIVSCFQAGMFFGALGSHFFSERFGRKRCIFYATIVFMCGASMQTASHGLVGLIMAGRAIAGIGIGGTAPVIPVYIAEVAPPSIRGRLVGFYEIGSQGAQMCGFWVNYAVNRTISSSTPAQWQVPLGLQLFPAVFVLAVVPFCPESPRWLAKKDCWEKTERIICDLRQLPSSHPYVMNEMSEIRAEVEFEAHIAGLNPGTWLQFKELFKKGIRNRIGIGLCLMMCQNMTGVNIITYYSPRIFATLGIASTDLKLFATGFYGVAKTLGMIIFSFYVADHLGRRKGLLWGSALGCVPMVLLSFQLSLFHYANTLQLYLGGYVMKNDPEAAAEAGVTQMSGWGYLAIVCVYLYGVIYCATWQGITWLYASEIYPLYIRSLCMALTIADERLWSYVVSRSTPYMISDIGYGTYFFFGALMVCMGVWAWWCIRETKGVPIEEMDALFGAPGARSPNRPPKDTEDQLEDEKAGAMEVEDARSVTR</sequence>
<feature type="transmembrane region" description="Helical" evidence="9">
    <location>
        <begin position="30"/>
        <end position="55"/>
    </location>
</feature>
<dbReference type="EMBL" id="JAKNSF020000011">
    <property type="protein sequence ID" value="KAK7736069.1"/>
    <property type="molecule type" value="Genomic_DNA"/>
</dbReference>
<comment type="similarity">
    <text evidence="2 7">Belongs to the major facilitator superfamily. Sugar transporter (TC 2.A.1.1) family.</text>
</comment>
<evidence type="ECO:0000256" key="1">
    <source>
        <dbReference type="ARBA" id="ARBA00004141"/>
    </source>
</evidence>
<feature type="transmembrane region" description="Helical" evidence="9">
    <location>
        <begin position="106"/>
        <end position="124"/>
    </location>
</feature>
<keyword evidence="12" id="KW-1185">Reference proteome</keyword>
<keyword evidence="3 7" id="KW-0813">Transport</keyword>
<keyword evidence="4 9" id="KW-0812">Transmembrane</keyword>
<dbReference type="InterPro" id="IPR003663">
    <property type="entry name" value="Sugar/inositol_transpt"/>
</dbReference>
<dbReference type="InterPro" id="IPR005829">
    <property type="entry name" value="Sugar_transporter_CS"/>
</dbReference>
<feature type="domain" description="Major facilitator superfamily (MFS) profile" evidence="10">
    <location>
        <begin position="31"/>
        <end position="508"/>
    </location>
</feature>
<feature type="transmembrane region" description="Helical" evidence="9">
    <location>
        <begin position="440"/>
        <end position="461"/>
    </location>
</feature>
<accession>A0ABR1PH37</accession>
<evidence type="ECO:0000256" key="8">
    <source>
        <dbReference type="SAM" id="MobiDB-lite"/>
    </source>
</evidence>
<dbReference type="NCBIfam" id="TIGR00879">
    <property type="entry name" value="SP"/>
    <property type="match status" value="1"/>
</dbReference>
<evidence type="ECO:0000256" key="2">
    <source>
        <dbReference type="ARBA" id="ARBA00010992"/>
    </source>
</evidence>
<keyword evidence="6 9" id="KW-0472">Membrane</keyword>
<feature type="transmembrane region" description="Helical" evidence="9">
    <location>
        <begin position="75"/>
        <end position="94"/>
    </location>
</feature>
<name>A0ABR1PH37_DIAER</name>
<comment type="subcellular location">
    <subcellularLocation>
        <location evidence="1">Membrane</location>
        <topology evidence="1">Multi-pass membrane protein</topology>
    </subcellularLocation>
</comment>
<gene>
    <name evidence="11" type="ORF">SLS63_003590</name>
</gene>
<dbReference type="Pfam" id="PF00083">
    <property type="entry name" value="Sugar_tr"/>
    <property type="match status" value="1"/>
</dbReference>
<dbReference type="PROSITE" id="PS00216">
    <property type="entry name" value="SUGAR_TRANSPORT_1"/>
    <property type="match status" value="1"/>
</dbReference>
<proteinExistence type="inferred from homology"/>
<feature type="transmembrane region" description="Helical" evidence="9">
    <location>
        <begin position="293"/>
        <end position="314"/>
    </location>
</feature>
<dbReference type="SUPFAM" id="SSF103473">
    <property type="entry name" value="MFS general substrate transporter"/>
    <property type="match status" value="1"/>
</dbReference>
<protein>
    <recommendedName>
        <fullName evidence="10">Major facilitator superfamily (MFS) profile domain-containing protein</fullName>
    </recommendedName>
</protein>
<evidence type="ECO:0000256" key="4">
    <source>
        <dbReference type="ARBA" id="ARBA00022692"/>
    </source>
</evidence>
<dbReference type="Gene3D" id="1.20.1250.20">
    <property type="entry name" value="MFS general substrate transporter like domains"/>
    <property type="match status" value="1"/>
</dbReference>
<comment type="caution">
    <text evidence="11">The sequence shown here is derived from an EMBL/GenBank/DDBJ whole genome shotgun (WGS) entry which is preliminary data.</text>
</comment>
<dbReference type="InterPro" id="IPR050360">
    <property type="entry name" value="MFS_Sugar_Transporters"/>
</dbReference>
<evidence type="ECO:0000259" key="10">
    <source>
        <dbReference type="PROSITE" id="PS50850"/>
    </source>
</evidence>
<dbReference type="PANTHER" id="PTHR48022:SF42">
    <property type="entry name" value="MAJOR FACILITATOR SUPERFAMILY (MFS) PROFILE DOMAIN-CONTAINING PROTEIN"/>
    <property type="match status" value="1"/>
</dbReference>
<organism evidence="11 12">
    <name type="scientific">Diaporthe eres</name>
    <name type="common">Phomopsis oblonga</name>
    <dbReference type="NCBI Taxonomy" id="83184"/>
    <lineage>
        <taxon>Eukaryota</taxon>
        <taxon>Fungi</taxon>
        <taxon>Dikarya</taxon>
        <taxon>Ascomycota</taxon>
        <taxon>Pezizomycotina</taxon>
        <taxon>Sordariomycetes</taxon>
        <taxon>Sordariomycetidae</taxon>
        <taxon>Diaporthales</taxon>
        <taxon>Diaporthaceae</taxon>
        <taxon>Diaporthe</taxon>
        <taxon>Diaporthe eres species complex</taxon>
    </lineage>
</organism>
<feature type="transmembrane region" description="Helical" evidence="9">
    <location>
        <begin position="362"/>
        <end position="386"/>
    </location>
</feature>
<feature type="region of interest" description="Disordered" evidence="8">
    <location>
        <begin position="520"/>
        <end position="556"/>
    </location>
</feature>